<gene>
    <name evidence="2" type="ORF">QJS04_geneDACA011076</name>
</gene>
<accession>A0AAV9BI04</accession>
<keyword evidence="3" id="KW-1185">Reference proteome</keyword>
<proteinExistence type="predicted"/>
<dbReference type="AlphaFoldDB" id="A0AAV9BI04"/>
<reference evidence="2" key="2">
    <citation type="submission" date="2023-06" db="EMBL/GenBank/DDBJ databases">
        <authorList>
            <person name="Ma L."/>
            <person name="Liu K.-W."/>
            <person name="Li Z."/>
            <person name="Hsiao Y.-Y."/>
            <person name="Qi Y."/>
            <person name="Fu T."/>
            <person name="Tang G."/>
            <person name="Zhang D."/>
            <person name="Sun W.-H."/>
            <person name="Liu D.-K."/>
            <person name="Li Y."/>
            <person name="Chen G.-Z."/>
            <person name="Liu X.-D."/>
            <person name="Liao X.-Y."/>
            <person name="Jiang Y.-T."/>
            <person name="Yu X."/>
            <person name="Hao Y."/>
            <person name="Huang J."/>
            <person name="Zhao X.-W."/>
            <person name="Ke S."/>
            <person name="Chen Y.-Y."/>
            <person name="Wu W.-L."/>
            <person name="Hsu J.-L."/>
            <person name="Lin Y.-F."/>
            <person name="Huang M.-D."/>
            <person name="Li C.-Y."/>
            <person name="Huang L."/>
            <person name="Wang Z.-W."/>
            <person name="Zhao X."/>
            <person name="Zhong W.-Y."/>
            <person name="Peng D.-H."/>
            <person name="Ahmad S."/>
            <person name="Lan S."/>
            <person name="Zhang J.-S."/>
            <person name="Tsai W.-C."/>
            <person name="Van De Peer Y."/>
            <person name="Liu Z.-J."/>
        </authorList>
    </citation>
    <scope>NUCLEOTIDE SEQUENCE</scope>
    <source>
        <strain evidence="2">SCP</strain>
        <tissue evidence="2">Leaves</tissue>
    </source>
</reference>
<protein>
    <submittedName>
        <fullName evidence="2">Uncharacterized protein</fullName>
    </submittedName>
</protein>
<evidence type="ECO:0000256" key="1">
    <source>
        <dbReference type="SAM" id="MobiDB-lite"/>
    </source>
</evidence>
<sequence length="52" mass="5836">MSKVPQMLQSMSLVASSQPRSIRGLGVSGRKSKPRVMMRFGMTVSRRLMCHL</sequence>
<dbReference type="EMBL" id="JAUJYN010000003">
    <property type="protein sequence ID" value="KAK1275749.1"/>
    <property type="molecule type" value="Genomic_DNA"/>
</dbReference>
<reference evidence="2" key="1">
    <citation type="journal article" date="2023" name="Nat. Commun.">
        <title>Diploid and tetraploid genomes of Acorus and the evolution of monocots.</title>
        <authorList>
            <person name="Ma L."/>
            <person name="Liu K.W."/>
            <person name="Li Z."/>
            <person name="Hsiao Y.Y."/>
            <person name="Qi Y."/>
            <person name="Fu T."/>
            <person name="Tang G.D."/>
            <person name="Zhang D."/>
            <person name="Sun W.H."/>
            <person name="Liu D.K."/>
            <person name="Li Y."/>
            <person name="Chen G.Z."/>
            <person name="Liu X.D."/>
            <person name="Liao X.Y."/>
            <person name="Jiang Y.T."/>
            <person name="Yu X."/>
            <person name="Hao Y."/>
            <person name="Huang J."/>
            <person name="Zhao X.W."/>
            <person name="Ke S."/>
            <person name="Chen Y.Y."/>
            <person name="Wu W.L."/>
            <person name="Hsu J.L."/>
            <person name="Lin Y.F."/>
            <person name="Huang M.D."/>
            <person name="Li C.Y."/>
            <person name="Huang L."/>
            <person name="Wang Z.W."/>
            <person name="Zhao X."/>
            <person name="Zhong W.Y."/>
            <person name="Peng D.H."/>
            <person name="Ahmad S."/>
            <person name="Lan S."/>
            <person name="Zhang J.S."/>
            <person name="Tsai W.C."/>
            <person name="Van de Peer Y."/>
            <person name="Liu Z.J."/>
        </authorList>
    </citation>
    <scope>NUCLEOTIDE SEQUENCE</scope>
    <source>
        <strain evidence="2">SCP</strain>
    </source>
</reference>
<feature type="region of interest" description="Disordered" evidence="1">
    <location>
        <begin position="1"/>
        <end position="30"/>
    </location>
</feature>
<feature type="compositionally biased region" description="Polar residues" evidence="1">
    <location>
        <begin position="7"/>
        <end position="20"/>
    </location>
</feature>
<organism evidence="2 3">
    <name type="scientific">Acorus gramineus</name>
    <name type="common">Dwarf sweet flag</name>
    <dbReference type="NCBI Taxonomy" id="55184"/>
    <lineage>
        <taxon>Eukaryota</taxon>
        <taxon>Viridiplantae</taxon>
        <taxon>Streptophyta</taxon>
        <taxon>Embryophyta</taxon>
        <taxon>Tracheophyta</taxon>
        <taxon>Spermatophyta</taxon>
        <taxon>Magnoliopsida</taxon>
        <taxon>Liliopsida</taxon>
        <taxon>Acoraceae</taxon>
        <taxon>Acorus</taxon>
    </lineage>
</organism>
<evidence type="ECO:0000313" key="2">
    <source>
        <dbReference type="EMBL" id="KAK1275749.1"/>
    </source>
</evidence>
<comment type="caution">
    <text evidence="2">The sequence shown here is derived from an EMBL/GenBank/DDBJ whole genome shotgun (WGS) entry which is preliminary data.</text>
</comment>
<name>A0AAV9BI04_ACOGR</name>
<dbReference type="Proteomes" id="UP001179952">
    <property type="component" value="Unassembled WGS sequence"/>
</dbReference>
<evidence type="ECO:0000313" key="3">
    <source>
        <dbReference type="Proteomes" id="UP001179952"/>
    </source>
</evidence>